<reference evidence="13" key="1">
    <citation type="journal article" date="2017" name="Plant J.">
        <title>The pomegranate (Punica granatum L.) genome and the genomics of punicalagin biosynthesis.</title>
        <authorList>
            <person name="Qin G."/>
            <person name="Xu C."/>
            <person name="Ming R."/>
            <person name="Tang H."/>
            <person name="Guyot R."/>
            <person name="Kramer E.M."/>
            <person name="Hu Y."/>
            <person name="Yi X."/>
            <person name="Qi Y."/>
            <person name="Xu X."/>
            <person name="Gao Z."/>
            <person name="Pan H."/>
            <person name="Jian J."/>
            <person name="Tian Y."/>
            <person name="Yue Z."/>
            <person name="Xu Y."/>
        </authorList>
    </citation>
    <scope>NUCLEOTIDE SEQUENCE [LARGE SCALE GENOMIC DNA]</scope>
    <source>
        <strain evidence="13">cv. Dabenzi</strain>
    </source>
</reference>
<keyword evidence="6 11" id="KW-0472">Membrane</keyword>
<comment type="subcellular location">
    <subcellularLocation>
        <location evidence="1">Endomembrane system</location>
        <topology evidence="1">Multi-pass membrane protein</topology>
    </subcellularLocation>
</comment>
<dbReference type="RefSeq" id="XP_031400713.1">
    <property type="nucleotide sequence ID" value="XM_031544853.1"/>
</dbReference>
<dbReference type="GO" id="GO:0012505">
    <property type="term" value="C:endomembrane system"/>
    <property type="evidence" value="ECO:0007669"/>
    <property type="project" value="UniProtKB-SubCell"/>
</dbReference>
<dbReference type="AlphaFoldDB" id="A0A218WIS5"/>
<organism evidence="12 13">
    <name type="scientific">Punica granatum</name>
    <name type="common">Pomegranate</name>
    <dbReference type="NCBI Taxonomy" id="22663"/>
    <lineage>
        <taxon>Eukaryota</taxon>
        <taxon>Viridiplantae</taxon>
        <taxon>Streptophyta</taxon>
        <taxon>Embryophyta</taxon>
        <taxon>Tracheophyta</taxon>
        <taxon>Spermatophyta</taxon>
        <taxon>Magnoliopsida</taxon>
        <taxon>eudicotyledons</taxon>
        <taxon>Gunneridae</taxon>
        <taxon>Pentapetalae</taxon>
        <taxon>rosids</taxon>
        <taxon>malvids</taxon>
        <taxon>Myrtales</taxon>
        <taxon>Lythraceae</taxon>
        <taxon>Punica</taxon>
    </lineage>
</organism>
<dbReference type="Proteomes" id="UP000197138">
    <property type="component" value="Unassembled WGS sequence"/>
</dbReference>
<dbReference type="GeneID" id="116210794"/>
<feature type="binding site" evidence="9">
    <location>
        <position position="126"/>
    </location>
    <ligand>
        <name>UDP-alpha-D-glucose</name>
        <dbReference type="ChEBI" id="CHEBI:58885"/>
    </ligand>
</feature>
<evidence type="ECO:0000313" key="14">
    <source>
        <dbReference type="Proteomes" id="UP000515151"/>
    </source>
</evidence>
<feature type="active site" evidence="8">
    <location>
        <position position="458"/>
    </location>
</feature>
<reference evidence="14" key="3">
    <citation type="journal article" date="2020" name="Plant Biotechnol. J.">
        <title>The pomegranate (Punica granatum L.) draft genome dissects genetic divergence between soft- and hard-seeded cultivars.</title>
        <authorList>
            <person name="Luo X."/>
            <person name="Li H."/>
            <person name="Wu Z."/>
            <person name="Yao W."/>
            <person name="Zhao P."/>
            <person name="Cao D."/>
            <person name="Yu H."/>
            <person name="Li K."/>
            <person name="Poudel K."/>
            <person name="Zhao D."/>
            <person name="Zhang F."/>
            <person name="Xia X."/>
            <person name="Chen L."/>
            <person name="Wang Q."/>
            <person name="Jing D."/>
            <person name="Cao S."/>
        </authorList>
    </citation>
    <scope>NUCLEOTIDE SEQUENCE [LARGE SCALE GENOMIC DNA]</scope>
</reference>
<feature type="active site" evidence="8">
    <location>
        <position position="155"/>
    </location>
</feature>
<dbReference type="Proteomes" id="UP000515151">
    <property type="component" value="Chromosome 1"/>
</dbReference>
<dbReference type="SUPFAM" id="SSF53448">
    <property type="entry name" value="Nucleotide-diphospho-sugar transferases"/>
    <property type="match status" value="1"/>
</dbReference>
<feature type="transmembrane region" description="Helical" evidence="11">
    <location>
        <begin position="33"/>
        <end position="50"/>
    </location>
</feature>
<sequence>MAMEISSRRNMAAANLPPLNSVTPLRRTTANRLYALIYASALLALFYRHVRQLLLLCSTTPTSAAAATLSLIVADSMLAFMWCSRQSFRMYPIRRTEYVENIPKVLKEEDFPALDVFICTSDPYREPPITVMNTALSVMAYDYPANKLSVYLSDDGGSQITLFAFMEAAKFAAHWLPFCRENKVVKRSPEDYFKSTNQSIGTETERIKVMYEGVKVRIENVAAKGEVGEEFIAGDKQRQALSQWTDTFTRQTHPPVIQALVDSSQDRDTAGNVMPNLVYVSRGKSRTVPHNFKAGALNALVRVSAVMTNAPIILTLDCDMRSNDPSTPRRMLCHLADPNTDQSKLAYVQFPQFFEGLNRDDIYASSFKSVFQINPIGMINGPDYVGTGCFFRRRALFGSPAALVPMEIPELNVDHVVERPIQSKESMALAHHVASCDHENMTNWGSKVGFRYGTVVEDQFTSYQLHCSGWKSIFCNPDRPAFLGDAPTSLINMLNQSKRWVVGLHEMTFSRYSVVTYGFRSMGLLMGLSYAHYAFWPMWFIPIVVYSVVPQLGLISGLPVFPMASEPSFLLYMFLILGAYSRDLVDFLLSGNGATVRQWWNDQRICLIRGLTCFLFGSLEFGLKRLGISVGGYSVTSKATNDEQSKMYEQGVFDFGASSPMFVPLSVAALINLVAFTTALARGLAVERFALQMLLAGFGVANGWPLYQAMFFRSDKGKLPTTITLASALVAALLCAAASLA</sequence>
<evidence type="ECO:0000256" key="2">
    <source>
        <dbReference type="ARBA" id="ARBA00022676"/>
    </source>
</evidence>
<dbReference type="PANTHER" id="PTHR13301">
    <property type="entry name" value="X-BOX TRANSCRIPTION FACTOR-RELATED"/>
    <property type="match status" value="1"/>
</dbReference>
<evidence type="ECO:0000256" key="1">
    <source>
        <dbReference type="ARBA" id="ARBA00004127"/>
    </source>
</evidence>
<dbReference type="FunFam" id="3.90.550.10:FF:000135">
    <property type="entry name" value="Cellulose synthase-like protein G3"/>
    <property type="match status" value="1"/>
</dbReference>
<feature type="transmembrane region" description="Helical" evidence="11">
    <location>
        <begin position="62"/>
        <end position="84"/>
    </location>
</feature>
<name>A0A218WIS5_PUNGR</name>
<accession>A0A218WIS5</accession>
<keyword evidence="3" id="KW-0808">Transferase</keyword>
<dbReference type="GO" id="GO:0016760">
    <property type="term" value="F:cellulose synthase (UDP-forming) activity"/>
    <property type="evidence" value="ECO:0007669"/>
    <property type="project" value="InterPro"/>
</dbReference>
<dbReference type="InterPro" id="IPR029044">
    <property type="entry name" value="Nucleotide-diphossugar_trans"/>
</dbReference>
<dbReference type="GO" id="GO:0030244">
    <property type="term" value="P:cellulose biosynthetic process"/>
    <property type="evidence" value="ECO:0007669"/>
    <property type="project" value="InterPro"/>
</dbReference>
<dbReference type="Gene3D" id="3.90.550.10">
    <property type="entry name" value="Spore Coat Polysaccharide Biosynthesis Protein SpsA, Chain A"/>
    <property type="match status" value="2"/>
</dbReference>
<dbReference type="GO" id="GO:0016020">
    <property type="term" value="C:membrane"/>
    <property type="evidence" value="ECO:0007669"/>
    <property type="project" value="InterPro"/>
</dbReference>
<dbReference type="EMBL" id="MTKT01004293">
    <property type="protein sequence ID" value="OWM72141.1"/>
    <property type="molecule type" value="Genomic_DNA"/>
</dbReference>
<protein>
    <submittedName>
        <fullName evidence="15">Cellulose synthase-like protein G3</fullName>
    </submittedName>
</protein>
<evidence type="ECO:0000256" key="4">
    <source>
        <dbReference type="ARBA" id="ARBA00022692"/>
    </source>
</evidence>
<evidence type="ECO:0000256" key="7">
    <source>
        <dbReference type="ARBA" id="ARBA00023316"/>
    </source>
</evidence>
<evidence type="ECO:0000256" key="10">
    <source>
        <dbReference type="PIRSR" id="PIRSR605150-3"/>
    </source>
</evidence>
<keyword evidence="14" id="KW-1185">Reference proteome</keyword>
<feature type="transmembrane region" description="Helical" evidence="11">
    <location>
        <begin position="530"/>
        <end position="549"/>
    </location>
</feature>
<evidence type="ECO:0000313" key="15">
    <source>
        <dbReference type="RefSeq" id="XP_031400713.1"/>
    </source>
</evidence>
<keyword evidence="4 11" id="KW-0812">Transmembrane</keyword>
<dbReference type="Pfam" id="PF03552">
    <property type="entry name" value="Cellulose_synt"/>
    <property type="match status" value="2"/>
</dbReference>
<dbReference type="GO" id="GO:0071555">
    <property type="term" value="P:cell wall organization"/>
    <property type="evidence" value="ECO:0007669"/>
    <property type="project" value="UniProtKB-KW"/>
</dbReference>
<keyword evidence="7" id="KW-0961">Cell wall biogenesis/degradation</keyword>
<feature type="binding site" evidence="10">
    <location>
        <position position="317"/>
    </location>
    <ligand>
        <name>Mn(2+)</name>
        <dbReference type="ChEBI" id="CHEBI:29035"/>
    </ligand>
</feature>
<evidence type="ECO:0000256" key="9">
    <source>
        <dbReference type="PIRSR" id="PIRSR605150-2"/>
    </source>
</evidence>
<evidence type="ECO:0000256" key="5">
    <source>
        <dbReference type="ARBA" id="ARBA00022989"/>
    </source>
</evidence>
<evidence type="ECO:0000256" key="11">
    <source>
        <dbReference type="SAM" id="Phobius"/>
    </source>
</evidence>
<feature type="transmembrane region" description="Helical" evidence="11">
    <location>
        <begin position="719"/>
        <end position="740"/>
    </location>
</feature>
<feature type="transmembrane region" description="Helical" evidence="11">
    <location>
        <begin position="689"/>
        <end position="707"/>
    </location>
</feature>
<feature type="transmembrane region" description="Helical" evidence="11">
    <location>
        <begin position="606"/>
        <end position="623"/>
    </location>
</feature>
<dbReference type="InterPro" id="IPR005150">
    <property type="entry name" value="Cellulose_synth"/>
</dbReference>
<feature type="binding site" evidence="10">
    <location>
        <position position="293"/>
    </location>
    <ligand>
        <name>Mn(2+)</name>
        <dbReference type="ChEBI" id="CHEBI:29035"/>
    </ligand>
</feature>
<evidence type="ECO:0000256" key="3">
    <source>
        <dbReference type="ARBA" id="ARBA00022679"/>
    </source>
</evidence>
<evidence type="ECO:0000313" key="13">
    <source>
        <dbReference type="Proteomes" id="UP000197138"/>
    </source>
</evidence>
<proteinExistence type="predicted"/>
<feature type="transmembrane region" description="Helical" evidence="11">
    <location>
        <begin position="661"/>
        <end position="682"/>
    </location>
</feature>
<feature type="binding site" evidence="9">
    <location>
        <position position="155"/>
    </location>
    <ligand>
        <name>UDP-alpha-D-glucose</name>
        <dbReference type="ChEBI" id="CHEBI:58885"/>
    </ligand>
</feature>
<gene>
    <name evidence="15" type="primary">LOC116210794</name>
    <name evidence="12" type="ORF">CDL15_Pgr018024</name>
</gene>
<keyword evidence="5 11" id="KW-1133">Transmembrane helix</keyword>
<keyword evidence="2" id="KW-0328">Glycosyltransferase</keyword>
<evidence type="ECO:0000256" key="6">
    <source>
        <dbReference type="ARBA" id="ARBA00023136"/>
    </source>
</evidence>
<reference evidence="15" key="4">
    <citation type="submission" date="2025-04" db="UniProtKB">
        <authorList>
            <consortium name="RefSeq"/>
        </authorList>
    </citation>
    <scope>IDENTIFICATION</scope>
    <source>
        <tissue evidence="15">Leaf</tissue>
    </source>
</reference>
<evidence type="ECO:0000313" key="12">
    <source>
        <dbReference type="EMBL" id="OWM72141.1"/>
    </source>
</evidence>
<feature type="transmembrane region" description="Helical" evidence="11">
    <location>
        <begin position="569"/>
        <end position="585"/>
    </location>
</feature>
<reference evidence="12" key="2">
    <citation type="submission" date="2017-06" db="EMBL/GenBank/DDBJ databases">
        <title>The pomegranate genome and the genomics of punicalagin biosynthesis.</title>
        <authorList>
            <person name="Xu C."/>
        </authorList>
    </citation>
    <scope>NUCLEOTIDE SEQUENCE [LARGE SCALE GENOMIC DNA]</scope>
    <source>
        <tissue evidence="12">Fresh leaf</tissue>
    </source>
</reference>
<evidence type="ECO:0000256" key="8">
    <source>
        <dbReference type="PIRSR" id="PIRSR605150-1"/>
    </source>
</evidence>